<dbReference type="InterPro" id="IPR020843">
    <property type="entry name" value="ER"/>
</dbReference>
<dbReference type="Gene3D" id="3.90.180.10">
    <property type="entry name" value="Medium-chain alcohol dehydrogenases, catalytic domain"/>
    <property type="match status" value="1"/>
</dbReference>
<dbReference type="CDD" id="cd08249">
    <property type="entry name" value="enoyl_reductase_like"/>
    <property type="match status" value="1"/>
</dbReference>
<feature type="domain" description="Enoyl reductase (ER)" evidence="1">
    <location>
        <begin position="13"/>
        <end position="355"/>
    </location>
</feature>
<dbReference type="PANTHER" id="PTHR45348">
    <property type="entry name" value="HYPOTHETICAL OXIDOREDUCTASE (EUROFUNG)"/>
    <property type="match status" value="1"/>
</dbReference>
<name>A0A0C3GE43_PILCF</name>
<dbReference type="Proteomes" id="UP000054166">
    <property type="component" value="Unassembled WGS sequence"/>
</dbReference>
<dbReference type="SUPFAM" id="SSF51735">
    <property type="entry name" value="NAD(P)-binding Rossmann-fold domains"/>
    <property type="match status" value="1"/>
</dbReference>
<evidence type="ECO:0000313" key="3">
    <source>
        <dbReference type="Proteomes" id="UP000054166"/>
    </source>
</evidence>
<dbReference type="Pfam" id="PF00107">
    <property type="entry name" value="ADH_zinc_N"/>
    <property type="match status" value="1"/>
</dbReference>
<dbReference type="OrthoDB" id="9992527at2759"/>
<dbReference type="InterPro" id="IPR011032">
    <property type="entry name" value="GroES-like_sf"/>
</dbReference>
<dbReference type="InterPro" id="IPR047122">
    <property type="entry name" value="Trans-enoyl_RdTase-like"/>
</dbReference>
<dbReference type="HOGENOM" id="CLU_026673_16_5_1"/>
<sequence length="358" mass="38535">MSTHTAIAMTAQGVLEAIQTKTGSPGPGEVLFKVAYASIILFDVWATDLGYYVTEYPTGIGYGASGKIVEVGPGVECLTVGDRVTVTTPEPKWRAMQEYCIVPQSFCAKIPDSLELDAAATIPDNFITACWSIFDGGLNLPVPPTLPAPNAPPLADTPIVVYGTGTTVGQYACQVLRLAGYKTVIVTASPMHHEYLRSLGATHTFDYSSPMLADEVIKAAGGKVTLIIDCIATEGTLGNISKFAAPDAVVAVLLAIKEGNSMNVKDLSKMMSELPKDRNPFPETVNIVGVSAFQYFDHEFLRENLLSNILSSLLRTDMFQPNQVLLMDKGSLKERAEEGLGFLRNNQVRGEKVVVKIV</sequence>
<organism evidence="2 3">
    <name type="scientific">Piloderma croceum (strain F 1598)</name>
    <dbReference type="NCBI Taxonomy" id="765440"/>
    <lineage>
        <taxon>Eukaryota</taxon>
        <taxon>Fungi</taxon>
        <taxon>Dikarya</taxon>
        <taxon>Basidiomycota</taxon>
        <taxon>Agaricomycotina</taxon>
        <taxon>Agaricomycetes</taxon>
        <taxon>Agaricomycetidae</taxon>
        <taxon>Atheliales</taxon>
        <taxon>Atheliaceae</taxon>
        <taxon>Piloderma</taxon>
    </lineage>
</organism>
<proteinExistence type="predicted"/>
<dbReference type="AlphaFoldDB" id="A0A0C3GE43"/>
<dbReference type="InterPro" id="IPR013154">
    <property type="entry name" value="ADH-like_N"/>
</dbReference>
<dbReference type="Pfam" id="PF08240">
    <property type="entry name" value="ADH_N"/>
    <property type="match status" value="1"/>
</dbReference>
<dbReference type="GO" id="GO:0016651">
    <property type="term" value="F:oxidoreductase activity, acting on NAD(P)H"/>
    <property type="evidence" value="ECO:0007669"/>
    <property type="project" value="InterPro"/>
</dbReference>
<dbReference type="EMBL" id="KN832976">
    <property type="protein sequence ID" value="KIM88906.1"/>
    <property type="molecule type" value="Genomic_DNA"/>
</dbReference>
<accession>A0A0C3GE43</accession>
<gene>
    <name evidence="2" type="ORF">PILCRDRAFT_244659</name>
</gene>
<reference evidence="3" key="2">
    <citation type="submission" date="2015-01" db="EMBL/GenBank/DDBJ databases">
        <title>Evolutionary Origins and Diversification of the Mycorrhizal Mutualists.</title>
        <authorList>
            <consortium name="DOE Joint Genome Institute"/>
            <consortium name="Mycorrhizal Genomics Consortium"/>
            <person name="Kohler A."/>
            <person name="Kuo A."/>
            <person name="Nagy L.G."/>
            <person name="Floudas D."/>
            <person name="Copeland A."/>
            <person name="Barry K.W."/>
            <person name="Cichocki N."/>
            <person name="Veneault-Fourrey C."/>
            <person name="LaButti K."/>
            <person name="Lindquist E.A."/>
            <person name="Lipzen A."/>
            <person name="Lundell T."/>
            <person name="Morin E."/>
            <person name="Murat C."/>
            <person name="Riley R."/>
            <person name="Ohm R."/>
            <person name="Sun H."/>
            <person name="Tunlid A."/>
            <person name="Henrissat B."/>
            <person name="Grigoriev I.V."/>
            <person name="Hibbett D.S."/>
            <person name="Martin F."/>
        </authorList>
    </citation>
    <scope>NUCLEOTIDE SEQUENCE [LARGE SCALE GENOMIC DNA]</scope>
    <source>
        <strain evidence="3">F 1598</strain>
    </source>
</reference>
<dbReference type="SUPFAM" id="SSF50129">
    <property type="entry name" value="GroES-like"/>
    <property type="match status" value="1"/>
</dbReference>
<evidence type="ECO:0000259" key="1">
    <source>
        <dbReference type="SMART" id="SM00829"/>
    </source>
</evidence>
<dbReference type="SMART" id="SM00829">
    <property type="entry name" value="PKS_ER"/>
    <property type="match status" value="1"/>
</dbReference>
<dbReference type="STRING" id="765440.A0A0C3GE43"/>
<dbReference type="PANTHER" id="PTHR45348:SF3">
    <property type="entry name" value="ENOYL REDUCTASE (ER) DOMAIN-CONTAINING PROTEIN"/>
    <property type="match status" value="1"/>
</dbReference>
<evidence type="ECO:0000313" key="2">
    <source>
        <dbReference type="EMBL" id="KIM88906.1"/>
    </source>
</evidence>
<dbReference type="Gene3D" id="3.40.50.720">
    <property type="entry name" value="NAD(P)-binding Rossmann-like Domain"/>
    <property type="match status" value="1"/>
</dbReference>
<reference evidence="2 3" key="1">
    <citation type="submission" date="2014-04" db="EMBL/GenBank/DDBJ databases">
        <authorList>
            <consortium name="DOE Joint Genome Institute"/>
            <person name="Kuo A."/>
            <person name="Tarkka M."/>
            <person name="Buscot F."/>
            <person name="Kohler A."/>
            <person name="Nagy L.G."/>
            <person name="Floudas D."/>
            <person name="Copeland A."/>
            <person name="Barry K.W."/>
            <person name="Cichocki N."/>
            <person name="Veneault-Fourrey C."/>
            <person name="LaButti K."/>
            <person name="Lindquist E.A."/>
            <person name="Lipzen A."/>
            <person name="Lundell T."/>
            <person name="Morin E."/>
            <person name="Murat C."/>
            <person name="Sun H."/>
            <person name="Tunlid A."/>
            <person name="Henrissat B."/>
            <person name="Grigoriev I.V."/>
            <person name="Hibbett D.S."/>
            <person name="Martin F."/>
            <person name="Nordberg H.P."/>
            <person name="Cantor M.N."/>
            <person name="Hua S.X."/>
        </authorList>
    </citation>
    <scope>NUCLEOTIDE SEQUENCE [LARGE SCALE GENOMIC DNA]</scope>
    <source>
        <strain evidence="2 3">F 1598</strain>
    </source>
</reference>
<dbReference type="InterPro" id="IPR036291">
    <property type="entry name" value="NAD(P)-bd_dom_sf"/>
</dbReference>
<protein>
    <recommendedName>
        <fullName evidence="1">Enoyl reductase (ER) domain-containing protein</fullName>
    </recommendedName>
</protein>
<dbReference type="InParanoid" id="A0A0C3GE43"/>
<dbReference type="InterPro" id="IPR013149">
    <property type="entry name" value="ADH-like_C"/>
</dbReference>
<keyword evidence="3" id="KW-1185">Reference proteome</keyword>